<dbReference type="AlphaFoldDB" id="A0AA35LNI4"/>
<evidence type="ECO:0000313" key="2">
    <source>
        <dbReference type="Proteomes" id="UP001160390"/>
    </source>
</evidence>
<protein>
    <submittedName>
        <fullName evidence="1">Uncharacterized protein</fullName>
    </submittedName>
</protein>
<comment type="caution">
    <text evidence="1">The sequence shown here is derived from an EMBL/GenBank/DDBJ whole genome shotgun (WGS) entry which is preliminary data.</text>
</comment>
<dbReference type="Proteomes" id="UP001160390">
    <property type="component" value="Unassembled WGS sequence"/>
</dbReference>
<name>A0AA35LNI4_9HYPO</name>
<accession>A0AA35LNI4</accession>
<organism evidence="1 2">
    <name type="scientific">Clonostachys chloroleuca</name>
    <dbReference type="NCBI Taxonomy" id="1926264"/>
    <lineage>
        <taxon>Eukaryota</taxon>
        <taxon>Fungi</taxon>
        <taxon>Dikarya</taxon>
        <taxon>Ascomycota</taxon>
        <taxon>Pezizomycotina</taxon>
        <taxon>Sordariomycetes</taxon>
        <taxon>Hypocreomycetidae</taxon>
        <taxon>Hypocreales</taxon>
        <taxon>Bionectriaceae</taxon>
        <taxon>Clonostachys</taxon>
    </lineage>
</organism>
<sequence length="102" mass="11982">MEKNVSEKDIMDKDFLDHNCWFNRGEYLGTKVSRDVCGLERRNLTFAMADIEPKMEDLPSQEFWEVLSNYVKAVYFTVLADLGRDDDSYSVDHRCSELPYKT</sequence>
<dbReference type="EMBL" id="CABFNP030000373">
    <property type="protein sequence ID" value="CAI6013689.1"/>
    <property type="molecule type" value="Genomic_DNA"/>
</dbReference>
<proteinExistence type="predicted"/>
<keyword evidence="2" id="KW-1185">Reference proteome</keyword>
<gene>
    <name evidence="1" type="ORF">CCHLO57077_00017601</name>
</gene>
<reference evidence="1" key="1">
    <citation type="submission" date="2023-01" db="EMBL/GenBank/DDBJ databases">
        <authorList>
            <person name="Piombo E."/>
        </authorList>
    </citation>
    <scope>NUCLEOTIDE SEQUENCE</scope>
</reference>
<evidence type="ECO:0000313" key="1">
    <source>
        <dbReference type="EMBL" id="CAI6013689.1"/>
    </source>
</evidence>